<dbReference type="Proteomes" id="UP000515977">
    <property type="component" value="Chromosome"/>
</dbReference>
<gene>
    <name evidence="2" type="ORF">H9L17_07760</name>
</gene>
<keyword evidence="3" id="KW-1185">Reference proteome</keyword>
<evidence type="ECO:0000313" key="3">
    <source>
        <dbReference type="Proteomes" id="UP000515977"/>
    </source>
</evidence>
<dbReference type="RefSeq" id="WP_187571748.1">
    <property type="nucleotide sequence ID" value="NZ_CP060711.1"/>
</dbReference>
<protein>
    <submittedName>
        <fullName evidence="2">Uncharacterized protein</fullName>
    </submittedName>
</protein>
<evidence type="ECO:0000313" key="2">
    <source>
        <dbReference type="EMBL" id="QNN48005.1"/>
    </source>
</evidence>
<feature type="compositionally biased region" description="Polar residues" evidence="1">
    <location>
        <begin position="256"/>
        <end position="265"/>
    </location>
</feature>
<evidence type="ECO:0000256" key="1">
    <source>
        <dbReference type="SAM" id="MobiDB-lite"/>
    </source>
</evidence>
<organism evidence="2 3">
    <name type="scientific">Thermomonas brevis</name>
    <dbReference type="NCBI Taxonomy" id="215691"/>
    <lineage>
        <taxon>Bacteria</taxon>
        <taxon>Pseudomonadati</taxon>
        <taxon>Pseudomonadota</taxon>
        <taxon>Gammaproteobacteria</taxon>
        <taxon>Lysobacterales</taxon>
        <taxon>Lysobacteraceae</taxon>
        <taxon>Thermomonas</taxon>
    </lineage>
</organism>
<name>A0A7G9QXD0_9GAMM</name>
<proteinExistence type="predicted"/>
<accession>A0A7G9QXD0</accession>
<feature type="region of interest" description="Disordered" evidence="1">
    <location>
        <begin position="246"/>
        <end position="271"/>
    </location>
</feature>
<dbReference type="AlphaFoldDB" id="A0A7G9QXD0"/>
<reference evidence="2 3" key="1">
    <citation type="submission" date="2020-08" db="EMBL/GenBank/DDBJ databases">
        <title>Genome sequence of Thermomonas brevis KACC 16975T.</title>
        <authorList>
            <person name="Hyun D.-W."/>
            <person name="Bae J.-W."/>
        </authorList>
    </citation>
    <scope>NUCLEOTIDE SEQUENCE [LARGE SCALE GENOMIC DNA]</scope>
    <source>
        <strain evidence="2 3">KACC 16975</strain>
    </source>
</reference>
<dbReference type="KEGG" id="tbv:H9L17_07760"/>
<dbReference type="EMBL" id="CP060711">
    <property type="protein sequence ID" value="QNN48005.1"/>
    <property type="molecule type" value="Genomic_DNA"/>
</dbReference>
<sequence>MQLGADWIVACPHCAAPIVKSQGDSPYILLPTIIKLVRELWSDGRTSFGLGRGCSDNPAKCIKCKNYFWWNEAEDVCHYVHQDRELESEHTSIPEILTAFARHPDKPTEKEYYQLISDGFAKTRSQQLSLRTAAWRRSNDAFRRHTDSDAATISMTSLERQENLEALAELAGSGLHDENNDIRDHYLIMKAEILRELGKFSSALSLLDQIDYSSLRADIAQQLRRSCWDSDSIVLQLDMISIKNNRPKNRFGLNRPPTNSTLSEQNHSDMS</sequence>